<dbReference type="Pfam" id="PF13433">
    <property type="entry name" value="Peripla_BP_5"/>
    <property type="match status" value="1"/>
</dbReference>
<evidence type="ECO:0000313" key="1">
    <source>
        <dbReference type="EMBL" id="MDQ0442674.1"/>
    </source>
</evidence>
<dbReference type="PANTHER" id="PTHR47628">
    <property type="match status" value="1"/>
</dbReference>
<gene>
    <name evidence="1" type="ORF">QO016_002171</name>
</gene>
<proteinExistence type="predicted"/>
<protein>
    <submittedName>
        <fullName evidence="1">Branched-chain amino acid transport system substrate-binding protein</fullName>
    </submittedName>
</protein>
<dbReference type="CDD" id="cd06357">
    <property type="entry name" value="PBP1_AmiC"/>
    <property type="match status" value="1"/>
</dbReference>
<dbReference type="InterPro" id="IPR028082">
    <property type="entry name" value="Peripla_BP_I"/>
</dbReference>
<dbReference type="PANTHER" id="PTHR47628:SF1">
    <property type="entry name" value="ALIPHATIC AMIDASE EXPRESSION-REGULATING PROTEIN"/>
    <property type="match status" value="1"/>
</dbReference>
<name>A0ABU0HK34_9HYPH</name>
<reference evidence="1 2" key="1">
    <citation type="submission" date="2023-07" db="EMBL/GenBank/DDBJ databases">
        <title>Genomic Encyclopedia of Type Strains, Phase IV (KMG-IV): sequencing the most valuable type-strain genomes for metagenomic binning, comparative biology and taxonomic classification.</title>
        <authorList>
            <person name="Goeker M."/>
        </authorList>
    </citation>
    <scope>NUCLEOTIDE SEQUENCE [LARGE SCALE GENOMIC DNA]</scope>
    <source>
        <strain evidence="1 2">DSM 19562</strain>
    </source>
</reference>
<dbReference type="Proteomes" id="UP001236369">
    <property type="component" value="Unassembled WGS sequence"/>
</dbReference>
<accession>A0ABU0HK34</accession>
<keyword evidence="2" id="KW-1185">Reference proteome</keyword>
<dbReference type="InterPro" id="IPR039570">
    <property type="entry name" value="AmiC_PBP1"/>
</dbReference>
<comment type="caution">
    <text evidence="1">The sequence shown here is derived from an EMBL/GenBank/DDBJ whole genome shotgun (WGS) entry which is preliminary data.</text>
</comment>
<dbReference type="EMBL" id="JAUSVV010000004">
    <property type="protein sequence ID" value="MDQ0442674.1"/>
    <property type="molecule type" value="Genomic_DNA"/>
</dbReference>
<organism evidence="1 2">
    <name type="scientific">Methylobacterium persicinum</name>
    <dbReference type="NCBI Taxonomy" id="374426"/>
    <lineage>
        <taxon>Bacteria</taxon>
        <taxon>Pseudomonadati</taxon>
        <taxon>Pseudomonadota</taxon>
        <taxon>Alphaproteobacteria</taxon>
        <taxon>Hyphomicrobiales</taxon>
        <taxon>Methylobacteriaceae</taxon>
        <taxon>Methylobacterium</taxon>
    </lineage>
</organism>
<dbReference type="SUPFAM" id="SSF53822">
    <property type="entry name" value="Periplasmic binding protein-like I"/>
    <property type="match status" value="1"/>
</dbReference>
<dbReference type="Gene3D" id="3.40.50.2300">
    <property type="match status" value="2"/>
</dbReference>
<sequence length="399" mass="43290">MCNRWGRPPGAGEDAMAGRDEATWRVGVLFSRSGVSGITETEHFLGTALAIEEINTAGGVLGRAIEPICYDPAGDTDAYRSYARRMLAEDGAEVVFGCSLSASRKSVLSTVERHNGLLWYPSIYEGFEYSENIIYTGATLNQNVFALADYLLQEHGKRIFLIGSDYIYPRESNRVMRDLVEAKGGMVVGELYAPLDGDDAAHGAMVDAIRHAAPDAVFSTVVGRGAERLYRAYAQSGIDRARCPIASLTMAEGQIRAIGPDLCRGHVLAASYLGALAGEENARFVAAFQTRFGAERPTSMWSETAYAQVHLFARALAEVGTLDAARLGAAALRQRLAAPEGDLAFDGETRHIWLTPGIGVARADGQFDVVWRARRPVRPDPYLAWSRFEANSLDEGMAA</sequence>
<evidence type="ECO:0000313" key="2">
    <source>
        <dbReference type="Proteomes" id="UP001236369"/>
    </source>
</evidence>